<feature type="region of interest" description="Disordered" evidence="1">
    <location>
        <begin position="1"/>
        <end position="25"/>
    </location>
</feature>
<feature type="compositionally biased region" description="Polar residues" evidence="1">
    <location>
        <begin position="295"/>
        <end position="310"/>
    </location>
</feature>
<feature type="region of interest" description="Disordered" evidence="1">
    <location>
        <begin position="291"/>
        <end position="424"/>
    </location>
</feature>
<evidence type="ECO:0000259" key="2">
    <source>
        <dbReference type="Pfam" id="PF01593"/>
    </source>
</evidence>
<accession>A0ABP5G3E9</accession>
<dbReference type="SUPFAM" id="SSF51905">
    <property type="entry name" value="FAD/NAD(P)-binding domain"/>
    <property type="match status" value="1"/>
</dbReference>
<organism evidence="3 4">
    <name type="scientific">Catenulispora yoronensis</name>
    <dbReference type="NCBI Taxonomy" id="450799"/>
    <lineage>
        <taxon>Bacteria</taxon>
        <taxon>Bacillati</taxon>
        <taxon>Actinomycetota</taxon>
        <taxon>Actinomycetes</taxon>
        <taxon>Catenulisporales</taxon>
        <taxon>Catenulisporaceae</taxon>
        <taxon>Catenulispora</taxon>
    </lineage>
</organism>
<reference evidence="4" key="1">
    <citation type="journal article" date="2019" name="Int. J. Syst. Evol. Microbiol.">
        <title>The Global Catalogue of Microorganisms (GCM) 10K type strain sequencing project: providing services to taxonomists for standard genome sequencing and annotation.</title>
        <authorList>
            <consortium name="The Broad Institute Genomics Platform"/>
            <consortium name="The Broad Institute Genome Sequencing Center for Infectious Disease"/>
            <person name="Wu L."/>
            <person name="Ma J."/>
        </authorList>
    </citation>
    <scope>NUCLEOTIDE SEQUENCE [LARGE SCALE GENOMIC DNA]</scope>
    <source>
        <strain evidence="4">JCM 16014</strain>
    </source>
</reference>
<protein>
    <recommendedName>
        <fullName evidence="2">Amine oxidase domain-containing protein</fullName>
    </recommendedName>
</protein>
<dbReference type="Proteomes" id="UP001500751">
    <property type="component" value="Unassembled WGS sequence"/>
</dbReference>
<keyword evidence="4" id="KW-1185">Reference proteome</keyword>
<evidence type="ECO:0000313" key="4">
    <source>
        <dbReference type="Proteomes" id="UP001500751"/>
    </source>
</evidence>
<comment type="caution">
    <text evidence="3">The sequence shown here is derived from an EMBL/GenBank/DDBJ whole genome shotgun (WGS) entry which is preliminary data.</text>
</comment>
<evidence type="ECO:0000313" key="3">
    <source>
        <dbReference type="EMBL" id="GAA2038345.1"/>
    </source>
</evidence>
<dbReference type="Pfam" id="PF01593">
    <property type="entry name" value="Amino_oxidase"/>
    <property type="match status" value="1"/>
</dbReference>
<evidence type="ECO:0000256" key="1">
    <source>
        <dbReference type="SAM" id="MobiDB-lite"/>
    </source>
</evidence>
<dbReference type="Gene3D" id="3.50.50.60">
    <property type="entry name" value="FAD/NAD(P)-binding domain"/>
    <property type="match status" value="1"/>
</dbReference>
<name>A0ABP5G3E9_9ACTN</name>
<feature type="domain" description="Amine oxidase" evidence="2">
    <location>
        <begin position="39"/>
        <end position="288"/>
    </location>
</feature>
<dbReference type="EMBL" id="BAAAQN010000026">
    <property type="protein sequence ID" value="GAA2038345.1"/>
    <property type="molecule type" value="Genomic_DNA"/>
</dbReference>
<gene>
    <name evidence="3" type="ORF">GCM10009839_44830</name>
</gene>
<sequence>MMRVMPMGPTGPMGSTGPTGPSRPATTPTVDVIVVGAGVAGLACAADLVAAGLRVTVLEASDAPGGRMRSDHRDGFVLDRGFQVFNPYYPQVRKRIRAEGLDLHDFAPGFLLHGPKHRTRIANPLADRQMLKELRNGLPGSLRDLAALSALSARDVCLPTRRLKDAPDESAYTSLRAAGLSAGFIDRALRPFFAGVFLEPDLTTSSRMLHLVWRSMLRGRATLPAQGIGAVPEQLARRLPPGTLRLETPVAAVTDEGVVLVGGEAIAAGAVVVATGPGAATALIGPALAAPEFNQPDSDAPHSNSPTSNHPTLTPPTATPPGTDQATLAAQLDDEQSPPAPPSATSLSTDQATLASPNASPLGNEQSPLAPPSAASLSTGQPGYAPPSASRPALVSPIAASPSTDLPGIAPASAGSASSSQHGSAVPMRSVTTYYHAAPHSPLREPIIIVDQAMRILNTAVLTDVCPAYSADGRALISTSVLGSSGDHAGLSLVEVLGEVYGVAAEGWEFLGSYDIGEALPVMVPPWPLSRSARVGVGRYVCGDYRATGSVQGAMASGARAAREVVADLGS</sequence>
<feature type="compositionally biased region" description="Low complexity" evidence="1">
    <location>
        <begin position="408"/>
        <end position="424"/>
    </location>
</feature>
<dbReference type="InterPro" id="IPR002937">
    <property type="entry name" value="Amino_oxidase"/>
</dbReference>
<dbReference type="PANTHER" id="PTHR42841">
    <property type="entry name" value="AMINE OXIDASE"/>
    <property type="match status" value="1"/>
</dbReference>
<feature type="compositionally biased region" description="Polar residues" evidence="1">
    <location>
        <begin position="350"/>
        <end position="366"/>
    </location>
</feature>
<dbReference type="InterPro" id="IPR036188">
    <property type="entry name" value="FAD/NAD-bd_sf"/>
</dbReference>
<proteinExistence type="predicted"/>